<evidence type="ECO:0000313" key="1">
    <source>
        <dbReference type="Proteomes" id="UP000095286"/>
    </source>
</evidence>
<sequence length="567" mass="60975">MIPGQLCGQLPQIVNEKLNAKLTGLPQSLSLLQIKDTIVGMMSATPGHCAAPTCAGLRSAGAKQEIVPLPAVSQQPALIQPPVLAQQSPLAQPQFVQQHPQLVQATQQVPQQMAQQMPQQMAQRPPQYPRQHSSAVAHGQSIRYMSMPVNHPGYIYQQQQHQRIARAISFAMNSESIYQLVKKAKLFGSVTSASNPCSGCPGGGVAEDPLTQAGKLLEYLDWNKVSNLDLTLQLLNTYATSNDFTVEVNGEFSPGGQGGTPFGPFPLQFPYSQSDKMVDAVISDFTLNSLFYHAHRAGFFSVRLDSKTPKLGSLLKTSCGDDDETGLEDHGVETDEEATRRRRFKMLMRGVKTVIENSNHHHQERRVKRAEGDDALAGLGVCFGDILPQIRETYPNKNLVVNIRTTTAPSVLLSALNGGSVTAYLDADAEIFIDGNNPLQRVGTISISAIVTANLRAVSSKLMGSLKITKLTLKDKDGTLGLPADALVNLAALGKDLLEKAGNDILSKGLTISIPANTGLPIDIVAPQIQIVEHGVYLAADFTINPLALSSLTSGGASQGGCRRYLF</sequence>
<evidence type="ECO:0000313" key="2">
    <source>
        <dbReference type="WBParaSite" id="RSKR_0000212200.1"/>
    </source>
</evidence>
<reference evidence="2" key="1">
    <citation type="submission" date="2016-11" db="UniProtKB">
        <authorList>
            <consortium name="WormBaseParasite"/>
        </authorList>
    </citation>
    <scope>IDENTIFICATION</scope>
    <source>
        <strain evidence="2">KR3021</strain>
    </source>
</reference>
<accession>A0AC35TMK4</accession>
<dbReference type="WBParaSite" id="RSKR_0000212200.1">
    <property type="protein sequence ID" value="RSKR_0000212200.1"/>
    <property type="gene ID" value="RSKR_0000212200"/>
</dbReference>
<dbReference type="Proteomes" id="UP000095286">
    <property type="component" value="Unplaced"/>
</dbReference>
<organism evidence="1 2">
    <name type="scientific">Rhabditophanes sp. KR3021</name>
    <dbReference type="NCBI Taxonomy" id="114890"/>
    <lineage>
        <taxon>Eukaryota</taxon>
        <taxon>Metazoa</taxon>
        <taxon>Ecdysozoa</taxon>
        <taxon>Nematoda</taxon>
        <taxon>Chromadorea</taxon>
        <taxon>Rhabditida</taxon>
        <taxon>Tylenchina</taxon>
        <taxon>Panagrolaimomorpha</taxon>
        <taxon>Strongyloidoidea</taxon>
        <taxon>Alloionematidae</taxon>
        <taxon>Rhabditophanes</taxon>
    </lineage>
</organism>
<protein>
    <submittedName>
        <fullName evidence="2">BPI2 domain-containing protein</fullName>
    </submittedName>
</protein>
<name>A0AC35TMK4_9BILA</name>
<proteinExistence type="predicted"/>